<feature type="chain" id="PRO_5009657173" description="F-box domain-containing protein" evidence="1">
    <location>
        <begin position="23"/>
        <end position="392"/>
    </location>
</feature>
<feature type="signal peptide" evidence="1">
    <location>
        <begin position="1"/>
        <end position="22"/>
    </location>
</feature>
<reference evidence="2 3" key="1">
    <citation type="submission" date="2016-10" db="EMBL/GenBank/DDBJ databases">
        <title>Proteomics and genomics reveal pathogen-plant mechanisms compatible with a hemibiotrophic lifestyle of Diplodia corticola.</title>
        <authorList>
            <person name="Fernandes I."/>
            <person name="De Jonge R."/>
            <person name="Van De Peer Y."/>
            <person name="Devreese B."/>
            <person name="Alves A."/>
            <person name="Esteves A.C."/>
        </authorList>
    </citation>
    <scope>NUCLEOTIDE SEQUENCE [LARGE SCALE GENOMIC DNA]</scope>
    <source>
        <strain evidence="2 3">CBS 112549</strain>
    </source>
</reference>
<dbReference type="RefSeq" id="XP_020134546.1">
    <property type="nucleotide sequence ID" value="XM_020274007.1"/>
</dbReference>
<proteinExistence type="predicted"/>
<dbReference type="EMBL" id="MNUE01000003">
    <property type="protein sequence ID" value="OJD38935.1"/>
    <property type="molecule type" value="Genomic_DNA"/>
</dbReference>
<keyword evidence="3" id="KW-1185">Reference proteome</keyword>
<sequence length="392" mass="44256">MAQILQSLRSFFLGCIFGEAAATDNLRTKDAAAIDNLRTKDAAPPYAPAVTHNIDHSFLHRLPLDILYYLATHHIPDPIDLLALRTSTRALFFSPIIRSPFIKYDANVAYEYLQRLRRDDFMRACEAERQEHGPEQQELVSCSTTTRTSLLHPCSSCQSMHPRARFSAAQLAVGTRHSSRRCNATIGAIRICPHATYTLADLRRIDQDRVAAARGSRHNDTFWWTCGECKYNTNTTLMGLMDFPYRTGMHTWFSATREVDLAGRVGDGNCSPVVDAETCFTPELVMAVLKAAADRYSLFLCNHVRLGDPETYESEWGRLGRYGGQVSKISSHRCPRSTCQVEAYLYWTSGYGSDPRAHAFPIVHLTIKRFIKGPLAKSDETWLAQIEEVKER</sequence>
<dbReference type="GeneID" id="31014268"/>
<protein>
    <recommendedName>
        <fullName evidence="4">F-box domain-containing protein</fullName>
    </recommendedName>
</protein>
<evidence type="ECO:0000256" key="1">
    <source>
        <dbReference type="SAM" id="SignalP"/>
    </source>
</evidence>
<accession>A0A1J9SEU8</accession>
<evidence type="ECO:0000313" key="3">
    <source>
        <dbReference type="Proteomes" id="UP000183809"/>
    </source>
</evidence>
<gene>
    <name evidence="2" type="ORF">BKCO1_3000119</name>
</gene>
<evidence type="ECO:0008006" key="4">
    <source>
        <dbReference type="Google" id="ProtNLM"/>
    </source>
</evidence>
<dbReference type="AlphaFoldDB" id="A0A1J9SEU8"/>
<dbReference type="Proteomes" id="UP000183809">
    <property type="component" value="Unassembled WGS sequence"/>
</dbReference>
<evidence type="ECO:0000313" key="2">
    <source>
        <dbReference type="EMBL" id="OJD38935.1"/>
    </source>
</evidence>
<dbReference type="OrthoDB" id="3857282at2759"/>
<name>A0A1J9SEU8_9PEZI</name>
<keyword evidence="1" id="KW-0732">Signal</keyword>
<organism evidence="2 3">
    <name type="scientific">Diplodia corticola</name>
    <dbReference type="NCBI Taxonomy" id="236234"/>
    <lineage>
        <taxon>Eukaryota</taxon>
        <taxon>Fungi</taxon>
        <taxon>Dikarya</taxon>
        <taxon>Ascomycota</taxon>
        <taxon>Pezizomycotina</taxon>
        <taxon>Dothideomycetes</taxon>
        <taxon>Dothideomycetes incertae sedis</taxon>
        <taxon>Botryosphaeriales</taxon>
        <taxon>Botryosphaeriaceae</taxon>
        <taxon>Diplodia</taxon>
    </lineage>
</organism>
<comment type="caution">
    <text evidence="2">The sequence shown here is derived from an EMBL/GenBank/DDBJ whole genome shotgun (WGS) entry which is preliminary data.</text>
</comment>